<feature type="transmembrane region" description="Helical" evidence="16">
    <location>
        <begin position="103"/>
        <end position="133"/>
    </location>
</feature>
<feature type="domain" description="G-protein coupled receptors family 1 profile" evidence="17">
    <location>
        <begin position="54"/>
        <end position="316"/>
    </location>
</feature>
<dbReference type="GO" id="GO:0032870">
    <property type="term" value="P:cellular response to hormone stimulus"/>
    <property type="evidence" value="ECO:0007669"/>
    <property type="project" value="UniProtKB-ARBA"/>
</dbReference>
<evidence type="ECO:0000313" key="19">
    <source>
        <dbReference type="Proteomes" id="UP000228934"/>
    </source>
</evidence>
<feature type="transmembrane region" description="Helical" evidence="16">
    <location>
        <begin position="208"/>
        <end position="236"/>
    </location>
</feature>
<evidence type="ECO:0000256" key="16">
    <source>
        <dbReference type="SAM" id="Phobius"/>
    </source>
</evidence>
<feature type="transmembrane region" description="Helical" evidence="16">
    <location>
        <begin position="257"/>
        <end position="275"/>
    </location>
</feature>
<keyword evidence="3" id="KW-1003">Cell membrane</keyword>
<keyword evidence="19" id="KW-1185">Reference proteome</keyword>
<evidence type="ECO:0000256" key="6">
    <source>
        <dbReference type="ARBA" id="ARBA00023040"/>
    </source>
</evidence>
<comment type="function">
    <text evidence="14">Receptor for ghrelin, coupled to G-alpha-11 proteins. Stimulates growth hormone secretion. Also binds other growth hormone releasing peptides (GHRP) (e.g. Met-enkephalin and GHRP-6) as well as non-peptide, low molecular weight secretagogues (e.g. L-692,429, MK-0677, adenosine).</text>
</comment>
<keyword evidence="8" id="KW-1015">Disulfide bond</keyword>
<evidence type="ECO:0000256" key="4">
    <source>
        <dbReference type="ARBA" id="ARBA00022692"/>
    </source>
</evidence>
<feature type="transmembrane region" description="Helical" evidence="16">
    <location>
        <begin position="295"/>
        <end position="319"/>
    </location>
</feature>
<evidence type="ECO:0000256" key="1">
    <source>
        <dbReference type="ARBA" id="ARBA00004651"/>
    </source>
</evidence>
<evidence type="ECO:0000313" key="18">
    <source>
        <dbReference type="EMBL" id="PIO25060.1"/>
    </source>
</evidence>
<evidence type="ECO:0000256" key="12">
    <source>
        <dbReference type="ARBA" id="ARBA00032291"/>
    </source>
</evidence>
<keyword evidence="9 15" id="KW-0675">Receptor</keyword>
<keyword evidence="7 16" id="KW-0472">Membrane</keyword>
<dbReference type="SUPFAM" id="SSF81321">
    <property type="entry name" value="Family A G protein-coupled receptor-like"/>
    <property type="match status" value="1"/>
</dbReference>
<keyword evidence="6 15" id="KW-0297">G-protein coupled receptor</keyword>
<dbReference type="InterPro" id="IPR003905">
    <property type="entry name" value="GHS-R/MTLR"/>
</dbReference>
<dbReference type="Proteomes" id="UP000228934">
    <property type="component" value="Unassembled WGS sequence"/>
</dbReference>
<comment type="subcellular location">
    <subcellularLocation>
        <location evidence="1">Cell membrane</location>
        <topology evidence="1">Multi-pass membrane protein</topology>
    </subcellularLocation>
</comment>
<proteinExistence type="inferred from homology"/>
<dbReference type="Gene3D" id="1.20.1070.10">
    <property type="entry name" value="Rhodopsin 7-helix transmembrane proteins"/>
    <property type="match status" value="1"/>
</dbReference>
<dbReference type="GO" id="GO:0005886">
    <property type="term" value="C:plasma membrane"/>
    <property type="evidence" value="ECO:0007669"/>
    <property type="project" value="UniProtKB-SubCell"/>
</dbReference>
<evidence type="ECO:0000256" key="3">
    <source>
        <dbReference type="ARBA" id="ARBA00022475"/>
    </source>
</evidence>
<dbReference type="InterPro" id="IPR017452">
    <property type="entry name" value="GPCR_Rhodpsn_7TM"/>
</dbReference>
<dbReference type="PANTHER" id="PTHR24243">
    <property type="entry name" value="G-PROTEIN COUPLED RECEPTOR"/>
    <property type="match status" value="1"/>
</dbReference>
<evidence type="ECO:0000256" key="14">
    <source>
        <dbReference type="ARBA" id="ARBA00056988"/>
    </source>
</evidence>
<feature type="transmembrane region" description="Helical" evidence="16">
    <location>
        <begin position="74"/>
        <end position="97"/>
    </location>
</feature>
<dbReference type="PRINTS" id="PR01417">
    <property type="entry name" value="GHSRECEPTOR"/>
</dbReference>
<feature type="transmembrane region" description="Helical" evidence="16">
    <location>
        <begin position="154"/>
        <end position="173"/>
    </location>
</feature>
<evidence type="ECO:0000256" key="11">
    <source>
        <dbReference type="ARBA" id="ARBA00023224"/>
    </source>
</evidence>
<name>A0A2G9RAZ2_AQUCT</name>
<dbReference type="PROSITE" id="PS50262">
    <property type="entry name" value="G_PROTEIN_RECEP_F1_2"/>
    <property type="match status" value="1"/>
</dbReference>
<dbReference type="EMBL" id="KV951165">
    <property type="protein sequence ID" value="PIO25060.1"/>
    <property type="molecule type" value="Genomic_DNA"/>
</dbReference>
<keyword evidence="11 15" id="KW-0807">Transducer</keyword>
<evidence type="ECO:0000256" key="8">
    <source>
        <dbReference type="ARBA" id="ARBA00023157"/>
    </source>
</evidence>
<dbReference type="OrthoDB" id="10011262at2759"/>
<keyword evidence="10" id="KW-0325">Glycoprotein</keyword>
<dbReference type="FunFam" id="1.20.1070.10:FF:000125">
    <property type="entry name" value="growth hormone secretagogue receptor type 1"/>
    <property type="match status" value="1"/>
</dbReference>
<dbReference type="Pfam" id="PF00001">
    <property type="entry name" value="7tm_1"/>
    <property type="match status" value="1"/>
</dbReference>
<dbReference type="PANTHER" id="PTHR24243:SF3">
    <property type="entry name" value="MOTILIN RECEPTOR"/>
    <property type="match status" value="1"/>
</dbReference>
<keyword evidence="5 16" id="KW-1133">Transmembrane helix</keyword>
<reference evidence="19" key="1">
    <citation type="journal article" date="2017" name="Nat. Commun.">
        <title>The North American bullfrog draft genome provides insight into hormonal regulation of long noncoding RNA.</title>
        <authorList>
            <person name="Hammond S.A."/>
            <person name="Warren R.L."/>
            <person name="Vandervalk B.P."/>
            <person name="Kucuk E."/>
            <person name="Khan H."/>
            <person name="Gibb E.A."/>
            <person name="Pandoh P."/>
            <person name="Kirk H."/>
            <person name="Zhao Y."/>
            <person name="Jones M."/>
            <person name="Mungall A.J."/>
            <person name="Coope R."/>
            <person name="Pleasance S."/>
            <person name="Moore R.A."/>
            <person name="Holt R.A."/>
            <person name="Round J.M."/>
            <person name="Ohora S."/>
            <person name="Walle B.V."/>
            <person name="Veldhoen N."/>
            <person name="Helbing C.C."/>
            <person name="Birol I."/>
        </authorList>
    </citation>
    <scope>NUCLEOTIDE SEQUENCE [LARGE SCALE GENOMIC DNA]</scope>
</reference>
<organism evidence="18 19">
    <name type="scientific">Aquarana catesbeiana</name>
    <name type="common">American bullfrog</name>
    <name type="synonym">Rana catesbeiana</name>
    <dbReference type="NCBI Taxonomy" id="8400"/>
    <lineage>
        <taxon>Eukaryota</taxon>
        <taxon>Metazoa</taxon>
        <taxon>Chordata</taxon>
        <taxon>Craniata</taxon>
        <taxon>Vertebrata</taxon>
        <taxon>Euteleostomi</taxon>
        <taxon>Amphibia</taxon>
        <taxon>Batrachia</taxon>
        <taxon>Anura</taxon>
        <taxon>Neobatrachia</taxon>
        <taxon>Ranoidea</taxon>
        <taxon>Ranidae</taxon>
        <taxon>Aquarana</taxon>
    </lineage>
</organism>
<keyword evidence="4 15" id="KW-0812">Transmembrane</keyword>
<evidence type="ECO:0000256" key="15">
    <source>
        <dbReference type="RuleBase" id="RU000688"/>
    </source>
</evidence>
<evidence type="ECO:0000256" key="9">
    <source>
        <dbReference type="ARBA" id="ARBA00023170"/>
    </source>
</evidence>
<protein>
    <recommendedName>
        <fullName evidence="2">Growth hormone secretagogue receptor type 1</fullName>
    </recommendedName>
    <alternativeName>
        <fullName evidence="13">GH-releasing peptide receptor</fullName>
    </alternativeName>
    <alternativeName>
        <fullName evidence="12">Ghrelin receptor</fullName>
    </alternativeName>
</protein>
<feature type="transmembrane region" description="Helical" evidence="16">
    <location>
        <begin position="36"/>
        <end position="62"/>
    </location>
</feature>
<dbReference type="InterPro" id="IPR000276">
    <property type="entry name" value="GPCR_Rhodpsn"/>
</dbReference>
<dbReference type="PRINTS" id="PR00237">
    <property type="entry name" value="GPCRRHODOPSN"/>
</dbReference>
<evidence type="ECO:0000256" key="10">
    <source>
        <dbReference type="ARBA" id="ARBA00023180"/>
    </source>
</evidence>
<dbReference type="AlphaFoldDB" id="A0A2G9RAZ2"/>
<accession>A0A2G9RAZ2</accession>
<evidence type="ECO:0000256" key="2">
    <source>
        <dbReference type="ARBA" id="ARBA00018726"/>
    </source>
</evidence>
<dbReference type="PROSITE" id="PS00237">
    <property type="entry name" value="G_PROTEIN_RECEP_F1_1"/>
    <property type="match status" value="1"/>
</dbReference>
<evidence type="ECO:0000259" key="17">
    <source>
        <dbReference type="PROSITE" id="PS50262"/>
    </source>
</evidence>
<sequence>MKNLSVYDEASSSDFYDSNLFPPCTETVCSLFSLKILIPTTTVCLFIMVAGIIGNTITILIIKKYKEMKTTTNFYLSSMAVSDMIILLCLPFDLYRLWRSKPWIFGVFLCKSLSLISEACTYSTILHITALSIERYLAICFPLKAKVFITKRRVKIVIVFLWVVALLSASPLYNMFDYIEAINDTGPFNSSWQCQYTENAFNSGHLKIMMWVTTVYFFLPMFCLTVLYGFIGNTLWKSRNSIRGPNAANRERSHRQTVKILAVVVLAFVICWLPFHIGRLIFVHTTNMEVMRISQYFNIVAMPLFYLNASINPILYNLISKKYRTAAYRLLRLARPDERAYNAIKDETGGHTEISTFTHNEYITQI</sequence>
<dbReference type="GO" id="GO:0008528">
    <property type="term" value="F:G protein-coupled peptide receptor activity"/>
    <property type="evidence" value="ECO:0007669"/>
    <property type="project" value="TreeGrafter"/>
</dbReference>
<evidence type="ECO:0000256" key="13">
    <source>
        <dbReference type="ARBA" id="ARBA00033151"/>
    </source>
</evidence>
<dbReference type="SMART" id="SM01381">
    <property type="entry name" value="7TM_GPCR_Srsx"/>
    <property type="match status" value="1"/>
</dbReference>
<comment type="similarity">
    <text evidence="15">Belongs to the G-protein coupled receptor 1 family.</text>
</comment>
<evidence type="ECO:0000256" key="5">
    <source>
        <dbReference type="ARBA" id="ARBA00022989"/>
    </source>
</evidence>
<evidence type="ECO:0000256" key="7">
    <source>
        <dbReference type="ARBA" id="ARBA00023136"/>
    </source>
</evidence>
<gene>
    <name evidence="18" type="ORF">AB205_0200830</name>
</gene>